<evidence type="ECO:0000313" key="2">
    <source>
        <dbReference type="EMBL" id="MCY6485053.1"/>
    </source>
</evidence>
<keyword evidence="3" id="KW-1185">Reference proteome</keyword>
<evidence type="ECO:0000313" key="3">
    <source>
        <dbReference type="Proteomes" id="UP001078443"/>
    </source>
</evidence>
<keyword evidence="1" id="KW-0472">Membrane</keyword>
<comment type="caution">
    <text evidence="2">The sequence shown here is derived from an EMBL/GenBank/DDBJ whole genome shotgun (WGS) entry which is preliminary data.</text>
</comment>
<gene>
    <name evidence="2" type="ORF">OW763_11950</name>
</gene>
<name>A0ABT4D1D1_9CLOT</name>
<feature type="transmembrane region" description="Helical" evidence="1">
    <location>
        <begin position="7"/>
        <end position="29"/>
    </location>
</feature>
<protein>
    <recommendedName>
        <fullName evidence="4">CPBP family intramembrane metalloprotease</fullName>
    </recommendedName>
</protein>
<proteinExistence type="predicted"/>
<dbReference type="RefSeq" id="WP_268041378.1">
    <property type="nucleotide sequence ID" value="NZ_JAPQER010000005.1"/>
</dbReference>
<evidence type="ECO:0000256" key="1">
    <source>
        <dbReference type="SAM" id="Phobius"/>
    </source>
</evidence>
<keyword evidence="1" id="KW-1133">Transmembrane helix</keyword>
<feature type="transmembrane region" description="Helical" evidence="1">
    <location>
        <begin position="35"/>
        <end position="58"/>
    </location>
</feature>
<dbReference type="Proteomes" id="UP001078443">
    <property type="component" value="Unassembled WGS sequence"/>
</dbReference>
<dbReference type="EMBL" id="JAPQER010000005">
    <property type="protein sequence ID" value="MCY6485053.1"/>
    <property type="molecule type" value="Genomic_DNA"/>
</dbReference>
<keyword evidence="1" id="KW-0812">Transmembrane</keyword>
<reference evidence="2" key="1">
    <citation type="submission" date="2022-12" db="EMBL/GenBank/DDBJ databases">
        <authorList>
            <person name="Wang J."/>
        </authorList>
    </citation>
    <scope>NUCLEOTIDE SEQUENCE</scope>
    <source>
        <strain evidence="2">HY-45-18</strain>
    </source>
</reference>
<organism evidence="2 3">
    <name type="scientific">Clostridium aestuarii</name>
    <dbReference type="NCBI Taxonomy" id="338193"/>
    <lineage>
        <taxon>Bacteria</taxon>
        <taxon>Bacillati</taxon>
        <taxon>Bacillota</taxon>
        <taxon>Clostridia</taxon>
        <taxon>Eubacteriales</taxon>
        <taxon>Clostridiaceae</taxon>
        <taxon>Clostridium</taxon>
    </lineage>
</organism>
<evidence type="ECO:0008006" key="4">
    <source>
        <dbReference type="Google" id="ProtNLM"/>
    </source>
</evidence>
<sequence>MKNGNRTVITVLITYVIVHIVYKLTGFYYNFGEGIFNFKLAIDIVLWGSIYFVVYMSLKRLSSVIFK</sequence>
<accession>A0ABT4D1D1</accession>